<dbReference type="SUPFAM" id="SSF55781">
    <property type="entry name" value="GAF domain-like"/>
    <property type="match status" value="1"/>
</dbReference>
<dbReference type="STRING" id="1206085.SAMN05443575_3996"/>
<gene>
    <name evidence="2" type="ORF">SAMN05443575_3996</name>
</gene>
<reference evidence="2 3" key="1">
    <citation type="submission" date="2016-11" db="EMBL/GenBank/DDBJ databases">
        <authorList>
            <person name="Jaros S."/>
            <person name="Januszkiewicz K."/>
            <person name="Wedrychowicz H."/>
        </authorList>
    </citation>
    <scope>NUCLEOTIDE SEQUENCE [LARGE SCALE GENOMIC DNA]</scope>
    <source>
        <strain evidence="2 3">DSM 45627</strain>
    </source>
</reference>
<dbReference type="PANTHER" id="PTHR43102">
    <property type="entry name" value="SLR1143 PROTEIN"/>
    <property type="match status" value="1"/>
</dbReference>
<dbReference type="InterPro" id="IPR003018">
    <property type="entry name" value="GAF"/>
</dbReference>
<name>A0A1M5TEZ9_9ACTN</name>
<dbReference type="InterPro" id="IPR029016">
    <property type="entry name" value="GAF-like_dom_sf"/>
</dbReference>
<dbReference type="PANTHER" id="PTHR43102:SF2">
    <property type="entry name" value="GAF DOMAIN-CONTAINING PROTEIN"/>
    <property type="match status" value="1"/>
</dbReference>
<dbReference type="EMBL" id="FQVU01000006">
    <property type="protein sequence ID" value="SHH49337.1"/>
    <property type="molecule type" value="Genomic_DNA"/>
</dbReference>
<dbReference type="Proteomes" id="UP000186132">
    <property type="component" value="Unassembled WGS sequence"/>
</dbReference>
<sequence length="234" mass="25328">MRGVSVFERTVGELPATSPLPAVADAEFDTMAKLTRRVLDAPMAMVSLVNRDCQVVPGAAGVPADLDRARTNSLDYSFCQYVVRTAEPFVVEDAGTLDFLAENLSVTELGIAAYAGMPLVDARGDAFGSLCVLDHRPRHWSDTELETLDDLAAACSAQFQLREANTRAAVVADRDRIARELHSGVVTQLFELTMGLGSMRAQMQGPAQRELDRAIGSVDAAIARIRDLVYDVDL</sequence>
<dbReference type="SMART" id="SM00065">
    <property type="entry name" value="GAF"/>
    <property type="match status" value="1"/>
</dbReference>
<dbReference type="InterPro" id="IPR011712">
    <property type="entry name" value="Sig_transdc_His_kin_sub3_dim/P"/>
</dbReference>
<dbReference type="Pfam" id="PF01590">
    <property type="entry name" value="GAF"/>
    <property type="match status" value="1"/>
</dbReference>
<protein>
    <submittedName>
        <fullName evidence="2">GAF domain-containing protein</fullName>
    </submittedName>
</protein>
<dbReference type="AlphaFoldDB" id="A0A1M5TEZ9"/>
<evidence type="ECO:0000313" key="3">
    <source>
        <dbReference type="Proteomes" id="UP000186132"/>
    </source>
</evidence>
<evidence type="ECO:0000259" key="1">
    <source>
        <dbReference type="SMART" id="SM00065"/>
    </source>
</evidence>
<proteinExistence type="predicted"/>
<accession>A0A1M5TEZ9</accession>
<dbReference type="GO" id="GO:0000155">
    <property type="term" value="F:phosphorelay sensor kinase activity"/>
    <property type="evidence" value="ECO:0007669"/>
    <property type="project" value="InterPro"/>
</dbReference>
<dbReference type="GO" id="GO:0046983">
    <property type="term" value="F:protein dimerization activity"/>
    <property type="evidence" value="ECO:0007669"/>
    <property type="project" value="InterPro"/>
</dbReference>
<keyword evidence="3" id="KW-1185">Reference proteome</keyword>
<dbReference type="Pfam" id="PF07730">
    <property type="entry name" value="HisKA_3"/>
    <property type="match status" value="1"/>
</dbReference>
<dbReference type="Gene3D" id="3.30.450.40">
    <property type="match status" value="1"/>
</dbReference>
<feature type="domain" description="GAF" evidence="1">
    <location>
        <begin position="23"/>
        <end position="169"/>
    </location>
</feature>
<dbReference type="Gene3D" id="1.20.5.1930">
    <property type="match status" value="1"/>
</dbReference>
<organism evidence="2 3">
    <name type="scientific">Jatrophihabitans endophyticus</name>
    <dbReference type="NCBI Taxonomy" id="1206085"/>
    <lineage>
        <taxon>Bacteria</taxon>
        <taxon>Bacillati</taxon>
        <taxon>Actinomycetota</taxon>
        <taxon>Actinomycetes</taxon>
        <taxon>Jatrophihabitantales</taxon>
        <taxon>Jatrophihabitantaceae</taxon>
        <taxon>Jatrophihabitans</taxon>
    </lineage>
</organism>
<dbReference type="GO" id="GO:0016020">
    <property type="term" value="C:membrane"/>
    <property type="evidence" value="ECO:0007669"/>
    <property type="project" value="InterPro"/>
</dbReference>
<evidence type="ECO:0000313" key="2">
    <source>
        <dbReference type="EMBL" id="SHH49337.1"/>
    </source>
</evidence>